<reference evidence="2 3" key="1">
    <citation type="submission" date="2018-12" db="EMBL/GenBank/DDBJ databases">
        <authorList>
            <person name="Chong R.A."/>
        </authorList>
    </citation>
    <scope>NUCLEOTIDE SEQUENCE [LARGE SCALE GENOMIC DNA]</scope>
    <source>
        <strain evidence="2 3">Ala</strain>
    </source>
</reference>
<evidence type="ECO:0000313" key="2">
    <source>
        <dbReference type="EMBL" id="QCI17863.1"/>
    </source>
</evidence>
<dbReference type="InterPro" id="IPR021029">
    <property type="entry name" value="DNA_pol_III_tau_dom-5"/>
</dbReference>
<evidence type="ECO:0000313" key="3">
    <source>
        <dbReference type="Proteomes" id="UP000298660"/>
    </source>
</evidence>
<gene>
    <name evidence="2" type="ORF">D9V61_02445</name>
</gene>
<protein>
    <recommendedName>
        <fullName evidence="1">DNA polymerase III tau subunit domain-containing protein</fullName>
    </recommendedName>
</protein>
<dbReference type="RefSeq" id="WP_158339649.1">
    <property type="nucleotide sequence ID" value="NZ_CP034891.1"/>
</dbReference>
<reference evidence="2 3" key="2">
    <citation type="submission" date="2019-05" db="EMBL/GenBank/DDBJ databases">
        <title>Genome evolution of the obligate endosymbiont Buchnera aphidicola.</title>
        <authorList>
            <person name="Moran N.A."/>
        </authorList>
    </citation>
    <scope>NUCLEOTIDE SEQUENCE [LARGE SCALE GENOMIC DNA]</scope>
    <source>
        <strain evidence="2 3">Ala</strain>
    </source>
</reference>
<dbReference type="EMBL" id="CP034891">
    <property type="protein sequence ID" value="QCI17863.1"/>
    <property type="molecule type" value="Genomic_DNA"/>
</dbReference>
<evidence type="ECO:0000259" key="1">
    <source>
        <dbReference type="Pfam" id="PF12170"/>
    </source>
</evidence>
<proteinExistence type="predicted"/>
<dbReference type="GO" id="GO:0003887">
    <property type="term" value="F:DNA-directed DNA polymerase activity"/>
    <property type="evidence" value="ECO:0007669"/>
    <property type="project" value="InterPro"/>
</dbReference>
<dbReference type="OrthoDB" id="6554270at2"/>
<accession>A0A4D6XM92</accession>
<dbReference type="Proteomes" id="UP000298660">
    <property type="component" value="Chromosome"/>
</dbReference>
<feature type="domain" description="DNA polymerase III tau subunit" evidence="1">
    <location>
        <begin position="64"/>
        <end position="187"/>
    </location>
</feature>
<dbReference type="AlphaFoldDB" id="A0A4D6XM92"/>
<dbReference type="InterPro" id="IPR038249">
    <property type="entry name" value="PolIII_tau_V_sf"/>
</dbReference>
<sequence length="195" mass="23911">MNHITNLVLKNRNELFENKKKIISLNNKINKKNHYIKKINLLSNKNNYQLQFLKNNKIIIRLKEKIKKIDPWYAEICKLKKLPIHVKQLAMHTSYKNTLNYWYIYLTDKKKHLMQYNTWIFLKKELHTITTKKIQLIVEEKKEHILTPYEWFHKIYKEKISEEYSSLKKDTNIKILKKFFNLTFQKNNINLFAID</sequence>
<dbReference type="Gene3D" id="3.30.300.150">
    <property type="entry name" value="DNA polymerase III, tau subunit, domain V"/>
    <property type="match status" value="1"/>
</dbReference>
<organism evidence="2 3">
    <name type="scientific">Buchnera aphidicola</name>
    <name type="common">Acyrthosiphon lactucae</name>
    <dbReference type="NCBI Taxonomy" id="1241832"/>
    <lineage>
        <taxon>Bacteria</taxon>
        <taxon>Pseudomonadati</taxon>
        <taxon>Pseudomonadota</taxon>
        <taxon>Gammaproteobacteria</taxon>
        <taxon>Enterobacterales</taxon>
        <taxon>Erwiniaceae</taxon>
        <taxon>Buchnera</taxon>
    </lineage>
</organism>
<dbReference type="Pfam" id="PF12170">
    <property type="entry name" value="DNA_pol3_tau_5"/>
    <property type="match status" value="1"/>
</dbReference>
<name>A0A4D6XM92_9GAMM</name>